<proteinExistence type="predicted"/>
<dbReference type="SUPFAM" id="SSF52540">
    <property type="entry name" value="P-loop containing nucleoside triphosphate hydrolases"/>
    <property type="match status" value="1"/>
</dbReference>
<dbReference type="OrthoDB" id="972011at2759"/>
<comment type="caution">
    <text evidence="2">The sequence shown here is derived from an EMBL/GenBank/DDBJ whole genome shotgun (WGS) entry which is preliminary data.</text>
</comment>
<organism evidence="2 3">
    <name type="scientific">Corchorus olitorius</name>
    <dbReference type="NCBI Taxonomy" id="93759"/>
    <lineage>
        <taxon>Eukaryota</taxon>
        <taxon>Viridiplantae</taxon>
        <taxon>Streptophyta</taxon>
        <taxon>Embryophyta</taxon>
        <taxon>Tracheophyta</taxon>
        <taxon>Spermatophyta</taxon>
        <taxon>Magnoliopsida</taxon>
        <taxon>eudicotyledons</taxon>
        <taxon>Gunneridae</taxon>
        <taxon>Pentapetalae</taxon>
        <taxon>rosids</taxon>
        <taxon>malvids</taxon>
        <taxon>Malvales</taxon>
        <taxon>Malvaceae</taxon>
        <taxon>Grewioideae</taxon>
        <taxon>Apeibeae</taxon>
        <taxon>Corchorus</taxon>
    </lineage>
</organism>
<dbReference type="EMBL" id="AWUE01013003">
    <property type="protein sequence ID" value="OMP07897.1"/>
    <property type="molecule type" value="Genomic_DNA"/>
</dbReference>
<gene>
    <name evidence="2" type="ORF">COLO4_06957</name>
</gene>
<feature type="domain" description="NB-ARC" evidence="1">
    <location>
        <begin position="11"/>
        <end position="45"/>
    </location>
</feature>
<keyword evidence="3" id="KW-1185">Reference proteome</keyword>
<dbReference type="GO" id="GO:0043531">
    <property type="term" value="F:ADP binding"/>
    <property type="evidence" value="ECO:0007669"/>
    <property type="project" value="InterPro"/>
</dbReference>
<name>A0A1R3KLE7_9ROSI</name>
<evidence type="ECO:0000313" key="3">
    <source>
        <dbReference type="Proteomes" id="UP000187203"/>
    </source>
</evidence>
<evidence type="ECO:0000259" key="1">
    <source>
        <dbReference type="Pfam" id="PF00931"/>
    </source>
</evidence>
<dbReference type="Gene3D" id="3.40.50.300">
    <property type="entry name" value="P-loop containing nucleotide triphosphate hydrolases"/>
    <property type="match status" value="1"/>
</dbReference>
<protein>
    <submittedName>
        <fullName evidence="2">NB-ARC domain-containing protein</fullName>
    </submittedName>
</protein>
<dbReference type="Proteomes" id="UP000187203">
    <property type="component" value="Unassembled WGS sequence"/>
</dbReference>
<reference evidence="3" key="1">
    <citation type="submission" date="2013-09" db="EMBL/GenBank/DDBJ databases">
        <title>Corchorus olitorius genome sequencing.</title>
        <authorList>
            <person name="Alam M."/>
            <person name="Haque M.S."/>
            <person name="Islam M.S."/>
            <person name="Emdad E.M."/>
            <person name="Islam M.M."/>
            <person name="Ahmed B."/>
            <person name="Halim A."/>
            <person name="Hossen Q.M.M."/>
            <person name="Hossain M.Z."/>
            <person name="Ahmed R."/>
            <person name="Khan M.M."/>
            <person name="Islam R."/>
            <person name="Rashid M.M."/>
            <person name="Khan S.A."/>
            <person name="Rahman M.S."/>
            <person name="Alam M."/>
            <person name="Yahiya A.S."/>
            <person name="Khan M.S."/>
            <person name="Azam M.S."/>
            <person name="Haque T."/>
            <person name="Lashkar M.Z.H."/>
            <person name="Akhand A.I."/>
            <person name="Morshed G."/>
            <person name="Roy S."/>
            <person name="Uddin K.S."/>
            <person name="Rabeya T."/>
            <person name="Hossain A.S."/>
            <person name="Chowdhury A."/>
            <person name="Snigdha A.R."/>
            <person name="Mortoza M.S."/>
            <person name="Matin S.A."/>
            <person name="Hoque S.M.E."/>
            <person name="Islam M.K."/>
            <person name="Roy D.K."/>
            <person name="Haider R."/>
            <person name="Moosa M.M."/>
            <person name="Elias S.M."/>
            <person name="Hasan A.M."/>
            <person name="Jahan S."/>
            <person name="Shafiuddin M."/>
            <person name="Mahmood N."/>
            <person name="Shommy N.S."/>
        </authorList>
    </citation>
    <scope>NUCLEOTIDE SEQUENCE [LARGE SCALE GENOMIC DNA]</scope>
    <source>
        <strain evidence="3">cv. O-4</strain>
    </source>
</reference>
<sequence>MELVRPKYASGKHIDVIPIVGMVGVGKTTLAQLIYNDKRVKEWFDDDLKETKGEAVGEEVSICFR</sequence>
<dbReference type="InterPro" id="IPR027417">
    <property type="entry name" value="P-loop_NTPase"/>
</dbReference>
<dbReference type="AlphaFoldDB" id="A0A1R3KLE7"/>
<dbReference type="Pfam" id="PF00931">
    <property type="entry name" value="NB-ARC"/>
    <property type="match status" value="1"/>
</dbReference>
<dbReference type="InterPro" id="IPR002182">
    <property type="entry name" value="NB-ARC"/>
</dbReference>
<dbReference type="STRING" id="93759.A0A1R3KLE7"/>
<evidence type="ECO:0000313" key="2">
    <source>
        <dbReference type="EMBL" id="OMP07897.1"/>
    </source>
</evidence>
<accession>A0A1R3KLE7</accession>